<dbReference type="PANTHER" id="PTHR43694">
    <property type="entry name" value="RIBONUCLEASE J"/>
    <property type="match status" value="1"/>
</dbReference>
<gene>
    <name evidence="2" type="ORF">A2619_00615</name>
</gene>
<feature type="domain" description="Ribonuclease J C-terminal" evidence="1">
    <location>
        <begin position="53"/>
        <end position="147"/>
    </location>
</feature>
<protein>
    <recommendedName>
        <fullName evidence="1">Ribonuclease J C-terminal domain-containing protein</fullName>
    </recommendedName>
</protein>
<dbReference type="Gene3D" id="3.10.20.580">
    <property type="match status" value="1"/>
</dbReference>
<name>A0A1F4X6D8_UNCKA</name>
<accession>A0A1F4X6D8</accession>
<dbReference type="InterPro" id="IPR041636">
    <property type="entry name" value="RNase_J_C"/>
</dbReference>
<evidence type="ECO:0000313" key="2">
    <source>
        <dbReference type="EMBL" id="OGC77260.1"/>
    </source>
</evidence>
<organism evidence="2 3">
    <name type="scientific">candidate division WWE3 bacterium RIFOXYD1_FULL_39_9</name>
    <dbReference type="NCBI Taxonomy" id="1802649"/>
    <lineage>
        <taxon>Bacteria</taxon>
        <taxon>Katanobacteria</taxon>
    </lineage>
</organism>
<dbReference type="AlphaFoldDB" id="A0A1F4X6D8"/>
<sequence>MAKDLGIERERVFELLEGDVLEFRDGKAKLGERIEVKPVYIDGRFKKELSPVVVKDREQLSEEGVFVAVIPIDASGKLYPNKVEIVTRGFIYVKSSQALMDKSRKFITEKLNKLEKEKDWNSVRRKVERDLDKFLFKETGRSPLIIVHTIVI</sequence>
<proteinExistence type="predicted"/>
<reference evidence="2 3" key="1">
    <citation type="journal article" date="2016" name="Nat. Commun.">
        <title>Thousands of microbial genomes shed light on interconnected biogeochemical processes in an aquifer system.</title>
        <authorList>
            <person name="Anantharaman K."/>
            <person name="Brown C.T."/>
            <person name="Hug L.A."/>
            <person name="Sharon I."/>
            <person name="Castelle C.J."/>
            <person name="Probst A.J."/>
            <person name="Thomas B.C."/>
            <person name="Singh A."/>
            <person name="Wilkins M.J."/>
            <person name="Karaoz U."/>
            <person name="Brodie E.L."/>
            <person name="Williams K.H."/>
            <person name="Hubbard S.S."/>
            <person name="Banfield J.F."/>
        </authorList>
    </citation>
    <scope>NUCLEOTIDE SEQUENCE [LARGE SCALE GENOMIC DNA]</scope>
</reference>
<dbReference type="Proteomes" id="UP000176815">
    <property type="component" value="Unassembled WGS sequence"/>
</dbReference>
<dbReference type="EMBL" id="MEWG01000023">
    <property type="protein sequence ID" value="OGC77260.1"/>
    <property type="molecule type" value="Genomic_DNA"/>
</dbReference>
<evidence type="ECO:0000313" key="3">
    <source>
        <dbReference type="Proteomes" id="UP000176815"/>
    </source>
</evidence>
<dbReference type="PANTHER" id="PTHR43694:SF1">
    <property type="entry name" value="RIBONUCLEASE J"/>
    <property type="match status" value="1"/>
</dbReference>
<comment type="caution">
    <text evidence="2">The sequence shown here is derived from an EMBL/GenBank/DDBJ whole genome shotgun (WGS) entry which is preliminary data.</text>
</comment>
<dbReference type="Pfam" id="PF17770">
    <property type="entry name" value="RNase_J_C"/>
    <property type="match status" value="1"/>
</dbReference>
<evidence type="ECO:0000259" key="1">
    <source>
        <dbReference type="Pfam" id="PF17770"/>
    </source>
</evidence>